<dbReference type="PROSITE" id="PS50801">
    <property type="entry name" value="STAS"/>
    <property type="match status" value="1"/>
</dbReference>
<dbReference type="PANTHER" id="PTHR33495">
    <property type="entry name" value="ANTI-SIGMA FACTOR ANTAGONIST TM_1081-RELATED-RELATED"/>
    <property type="match status" value="1"/>
</dbReference>
<protein>
    <submittedName>
        <fullName evidence="2">STAS domain-containing protein</fullName>
    </submittedName>
</protein>
<accession>A0ABT0ZVB2</accession>
<dbReference type="Pfam" id="PF13466">
    <property type="entry name" value="STAS_2"/>
    <property type="match status" value="1"/>
</dbReference>
<feature type="domain" description="STAS" evidence="1">
    <location>
        <begin position="1"/>
        <end position="92"/>
    </location>
</feature>
<reference evidence="2" key="1">
    <citation type="submission" date="2021-04" db="EMBL/GenBank/DDBJ databases">
        <title>Pseudonocardia sp. nov., isolated from sandy soil of mangrove forest.</title>
        <authorList>
            <person name="Zan Z."/>
            <person name="Huang R."/>
            <person name="Liu W."/>
        </authorList>
    </citation>
    <scope>NUCLEOTIDE SEQUENCE</scope>
    <source>
        <strain evidence="2">S2-4</strain>
    </source>
</reference>
<dbReference type="Gene3D" id="3.30.750.24">
    <property type="entry name" value="STAS domain"/>
    <property type="match status" value="1"/>
</dbReference>
<evidence type="ECO:0000259" key="1">
    <source>
        <dbReference type="PROSITE" id="PS50801"/>
    </source>
</evidence>
<dbReference type="InterPro" id="IPR036513">
    <property type="entry name" value="STAS_dom_sf"/>
</dbReference>
<sequence>MSGEVDRCSAPELVQQLDGMLAAGLVLDVSGVEFLDIGGLRALLALDGRLRRTGHRLVLAAVPWPVRLLLDHVDLRDPFSTSPTVEQAIARVSAGGSCHSGA</sequence>
<dbReference type="EMBL" id="JAGSOV010000011">
    <property type="protein sequence ID" value="MCO1654604.1"/>
    <property type="molecule type" value="Genomic_DNA"/>
</dbReference>
<organism evidence="2 3">
    <name type="scientific">Pseudonocardia humida</name>
    <dbReference type="NCBI Taxonomy" id="2800819"/>
    <lineage>
        <taxon>Bacteria</taxon>
        <taxon>Bacillati</taxon>
        <taxon>Actinomycetota</taxon>
        <taxon>Actinomycetes</taxon>
        <taxon>Pseudonocardiales</taxon>
        <taxon>Pseudonocardiaceae</taxon>
        <taxon>Pseudonocardia</taxon>
    </lineage>
</organism>
<name>A0ABT0ZVB2_9PSEU</name>
<dbReference type="Proteomes" id="UP001165283">
    <property type="component" value="Unassembled WGS sequence"/>
</dbReference>
<proteinExistence type="predicted"/>
<evidence type="ECO:0000313" key="2">
    <source>
        <dbReference type="EMBL" id="MCO1654604.1"/>
    </source>
</evidence>
<dbReference type="RefSeq" id="WP_252436215.1">
    <property type="nucleotide sequence ID" value="NZ_JAGSOV010000011.1"/>
</dbReference>
<gene>
    <name evidence="2" type="ORF">KDL28_05995</name>
</gene>
<dbReference type="SUPFAM" id="SSF52091">
    <property type="entry name" value="SpoIIaa-like"/>
    <property type="match status" value="1"/>
</dbReference>
<dbReference type="CDD" id="cd07043">
    <property type="entry name" value="STAS_anti-anti-sigma_factors"/>
    <property type="match status" value="1"/>
</dbReference>
<dbReference type="PANTHER" id="PTHR33495:SF2">
    <property type="entry name" value="ANTI-SIGMA FACTOR ANTAGONIST TM_1081-RELATED"/>
    <property type="match status" value="1"/>
</dbReference>
<keyword evidence="3" id="KW-1185">Reference proteome</keyword>
<dbReference type="InterPro" id="IPR002645">
    <property type="entry name" value="STAS_dom"/>
</dbReference>
<comment type="caution">
    <text evidence="2">The sequence shown here is derived from an EMBL/GenBank/DDBJ whole genome shotgun (WGS) entry which is preliminary data.</text>
</comment>
<evidence type="ECO:0000313" key="3">
    <source>
        <dbReference type="Proteomes" id="UP001165283"/>
    </source>
</evidence>
<dbReference type="InterPro" id="IPR058548">
    <property type="entry name" value="MlaB-like_STAS"/>
</dbReference>